<proteinExistence type="inferred from homology"/>
<dbReference type="STRING" id="218851.A0A2G5EGQ7"/>
<gene>
    <name evidence="6" type="ORF">AQUCO_00901087v1</name>
</gene>
<dbReference type="FunCoup" id="A0A2G5EGQ7">
    <property type="interactions" value="225"/>
</dbReference>
<name>A0A2G5EGQ7_AQUCA</name>
<accession>A0A2G5EGQ7</accession>
<evidence type="ECO:0000256" key="1">
    <source>
        <dbReference type="ARBA" id="ARBA00009995"/>
    </source>
</evidence>
<dbReference type="Pfam" id="PF00201">
    <property type="entry name" value="UDPGT"/>
    <property type="match status" value="1"/>
</dbReference>
<dbReference type="InParanoid" id="A0A2G5EGQ7"/>
<dbReference type="EC" id="2.4.1.-" evidence="5"/>
<protein>
    <recommendedName>
        <fullName evidence="5">Glycosyltransferase</fullName>
        <ecNumber evidence="5">2.4.1.-</ecNumber>
    </recommendedName>
</protein>
<sequence>MAQHDDQLHFILFPFMAQGHMIPIIDMARLFAKRGVVVTIVTTAHNYLRFKTITDRATQSDHLPIRILQLYFPCIEVGLPEGCENVDIIPTRGMIVNFLKAISMLQQPLEQALGEMEPRPSCMISDDFLPWTSETACKFDIPRLIFHGTSCFYHLCSHNIFHHRAHESVTTESEPFVIPGLPDRIEITKSRLPSQFNSTSTEAGDLHYQVRNAELTAYGVVINSFFDLEPTYIKEYKKVKQDKAWCIGPVSLCNHNPLEKFERGDKASIDQSHCLKWLDSRQPNSVVYVSLGSLCRLTPKQYMEIGLGLEASQQSFIWVVKGAGGNKYGEFDTWLTEEGFEERTKDRGLVINGWAPQVLILSHPAMGGFLTHCGWNSTLEGVCAGLPMITWPMFAEQFLNEKLIVQILGIGVEVGAQEPVRWGDEDEVIVLVTREEVEKAVSRLMQGDDEGEERRKKARDLGILARKAMEKEGSSYSGMTLLIEDIKQQVNKKISNSSQ</sequence>
<dbReference type="PANTHER" id="PTHR48047:SF182">
    <property type="entry name" value="GLYCOSYLTRANSFERASE"/>
    <property type="match status" value="1"/>
</dbReference>
<keyword evidence="7" id="KW-1185">Reference proteome</keyword>
<dbReference type="Proteomes" id="UP000230069">
    <property type="component" value="Unassembled WGS sequence"/>
</dbReference>
<dbReference type="CDD" id="cd03784">
    <property type="entry name" value="GT1_Gtf-like"/>
    <property type="match status" value="1"/>
</dbReference>
<evidence type="ECO:0000256" key="4">
    <source>
        <dbReference type="RuleBase" id="RU003718"/>
    </source>
</evidence>
<keyword evidence="2 4" id="KW-0328">Glycosyltransferase</keyword>
<dbReference type="GO" id="GO:0035251">
    <property type="term" value="F:UDP-glucosyltransferase activity"/>
    <property type="evidence" value="ECO:0007669"/>
    <property type="project" value="TreeGrafter"/>
</dbReference>
<keyword evidence="3 4" id="KW-0808">Transferase</keyword>
<dbReference type="InterPro" id="IPR035595">
    <property type="entry name" value="UDP_glycos_trans_CS"/>
</dbReference>
<dbReference type="Gene3D" id="3.40.50.2000">
    <property type="entry name" value="Glycogen Phosphorylase B"/>
    <property type="match status" value="2"/>
</dbReference>
<organism evidence="6 7">
    <name type="scientific">Aquilegia coerulea</name>
    <name type="common">Rocky mountain columbine</name>
    <dbReference type="NCBI Taxonomy" id="218851"/>
    <lineage>
        <taxon>Eukaryota</taxon>
        <taxon>Viridiplantae</taxon>
        <taxon>Streptophyta</taxon>
        <taxon>Embryophyta</taxon>
        <taxon>Tracheophyta</taxon>
        <taxon>Spermatophyta</taxon>
        <taxon>Magnoliopsida</taxon>
        <taxon>Ranunculales</taxon>
        <taxon>Ranunculaceae</taxon>
        <taxon>Thalictroideae</taxon>
        <taxon>Aquilegia</taxon>
    </lineage>
</organism>
<dbReference type="OrthoDB" id="5835829at2759"/>
<comment type="similarity">
    <text evidence="1 4">Belongs to the UDP-glycosyltransferase family.</text>
</comment>
<evidence type="ECO:0000256" key="3">
    <source>
        <dbReference type="ARBA" id="ARBA00022679"/>
    </source>
</evidence>
<dbReference type="AlphaFoldDB" id="A0A2G5EGQ7"/>
<evidence type="ECO:0000313" key="7">
    <source>
        <dbReference type="Proteomes" id="UP000230069"/>
    </source>
</evidence>
<dbReference type="FunFam" id="3.40.50.2000:FF:000071">
    <property type="entry name" value="Glycosyltransferase"/>
    <property type="match status" value="1"/>
</dbReference>
<dbReference type="PROSITE" id="PS00375">
    <property type="entry name" value="UDPGT"/>
    <property type="match status" value="1"/>
</dbReference>
<dbReference type="EMBL" id="KZ305026">
    <property type="protein sequence ID" value="PIA54933.1"/>
    <property type="molecule type" value="Genomic_DNA"/>
</dbReference>
<evidence type="ECO:0000256" key="2">
    <source>
        <dbReference type="ARBA" id="ARBA00022676"/>
    </source>
</evidence>
<dbReference type="InterPro" id="IPR002213">
    <property type="entry name" value="UDP_glucos_trans"/>
</dbReference>
<evidence type="ECO:0000313" key="6">
    <source>
        <dbReference type="EMBL" id="PIA54933.1"/>
    </source>
</evidence>
<evidence type="ECO:0000256" key="5">
    <source>
        <dbReference type="RuleBase" id="RU362057"/>
    </source>
</evidence>
<reference evidence="6 7" key="1">
    <citation type="submission" date="2017-09" db="EMBL/GenBank/DDBJ databases">
        <title>WGS assembly of Aquilegia coerulea Goldsmith.</title>
        <authorList>
            <person name="Hodges S."/>
            <person name="Kramer E."/>
            <person name="Nordborg M."/>
            <person name="Tomkins J."/>
            <person name="Borevitz J."/>
            <person name="Derieg N."/>
            <person name="Yan J."/>
            <person name="Mihaltcheva S."/>
            <person name="Hayes R.D."/>
            <person name="Rokhsar D."/>
        </authorList>
    </citation>
    <scope>NUCLEOTIDE SEQUENCE [LARGE SCALE GENOMIC DNA]</scope>
    <source>
        <strain evidence="7">cv. Goldsmith</strain>
    </source>
</reference>
<dbReference type="PANTHER" id="PTHR48047">
    <property type="entry name" value="GLYCOSYLTRANSFERASE"/>
    <property type="match status" value="1"/>
</dbReference>
<dbReference type="FunFam" id="3.40.50.2000:FF:000047">
    <property type="entry name" value="Glycosyltransferase"/>
    <property type="match status" value="1"/>
</dbReference>
<dbReference type="SUPFAM" id="SSF53756">
    <property type="entry name" value="UDP-Glycosyltransferase/glycogen phosphorylase"/>
    <property type="match status" value="1"/>
</dbReference>